<dbReference type="InterPro" id="IPR001129">
    <property type="entry name" value="Membr-assoc_MAPEG"/>
</dbReference>
<name>S7RYD8_GLOTA</name>
<dbReference type="GO" id="GO:0005635">
    <property type="term" value="C:nuclear envelope"/>
    <property type="evidence" value="ECO:0007669"/>
    <property type="project" value="TreeGrafter"/>
</dbReference>
<dbReference type="SUPFAM" id="SSF161084">
    <property type="entry name" value="MAPEG domain-like"/>
    <property type="match status" value="1"/>
</dbReference>
<keyword evidence="3 5" id="KW-1133">Transmembrane helix</keyword>
<dbReference type="Gene3D" id="1.20.120.550">
    <property type="entry name" value="Membrane associated eicosanoid/glutathione metabolism-like domain"/>
    <property type="match status" value="1"/>
</dbReference>
<comment type="subcellular location">
    <subcellularLocation>
        <location evidence="1">Membrane</location>
        <topology evidence="1">Multi-pass membrane protein</topology>
    </subcellularLocation>
</comment>
<keyword evidence="4 5" id="KW-0472">Membrane</keyword>
<evidence type="ECO:0000256" key="2">
    <source>
        <dbReference type="ARBA" id="ARBA00022692"/>
    </source>
</evidence>
<evidence type="ECO:0000256" key="3">
    <source>
        <dbReference type="ARBA" id="ARBA00022989"/>
    </source>
</evidence>
<dbReference type="EMBL" id="KB469296">
    <property type="protein sequence ID" value="EPQ59960.1"/>
    <property type="molecule type" value="Genomic_DNA"/>
</dbReference>
<keyword evidence="2 5" id="KW-0812">Transmembrane</keyword>
<evidence type="ECO:0000313" key="7">
    <source>
        <dbReference type="Proteomes" id="UP000030669"/>
    </source>
</evidence>
<feature type="transmembrane region" description="Helical" evidence="5">
    <location>
        <begin position="6"/>
        <end position="26"/>
    </location>
</feature>
<dbReference type="eggNOG" id="ENOG502S4E5">
    <property type="taxonomic scope" value="Eukaryota"/>
</dbReference>
<dbReference type="OrthoDB" id="410651at2759"/>
<dbReference type="AlphaFoldDB" id="S7RYD8"/>
<gene>
    <name evidence="6" type="ORF">GLOTRDRAFT_123716</name>
</gene>
<dbReference type="RefSeq" id="XP_007860464.1">
    <property type="nucleotide sequence ID" value="XM_007862273.1"/>
</dbReference>
<proteinExistence type="predicted"/>
<organism evidence="6 7">
    <name type="scientific">Gloeophyllum trabeum (strain ATCC 11539 / FP-39264 / Madison 617)</name>
    <name type="common">Brown rot fungus</name>
    <dbReference type="NCBI Taxonomy" id="670483"/>
    <lineage>
        <taxon>Eukaryota</taxon>
        <taxon>Fungi</taxon>
        <taxon>Dikarya</taxon>
        <taxon>Basidiomycota</taxon>
        <taxon>Agaricomycotina</taxon>
        <taxon>Agaricomycetes</taxon>
        <taxon>Gloeophyllales</taxon>
        <taxon>Gloeophyllaceae</taxon>
        <taxon>Gloeophyllum</taxon>
    </lineage>
</organism>
<sequence>MASIVLPKGFTYVIASAFSPVWVLIWQSTKVAQARSAAGIKYPQLHAEKAEAEAARNAHVFNCVQRAHQNTLESLPIAVIGTLVTGLRFPILAASLVGTWTLARVLYTRGYATGDPDERTYPGGALTAVVQFALALAGTWTVGEFVWAELQ</sequence>
<dbReference type="GO" id="GO:0005783">
    <property type="term" value="C:endoplasmic reticulum"/>
    <property type="evidence" value="ECO:0007669"/>
    <property type="project" value="TreeGrafter"/>
</dbReference>
<keyword evidence="7" id="KW-1185">Reference proteome</keyword>
<protein>
    <submittedName>
        <fullName evidence="6">Membrane-associated proteins in eicosanoid and glutathione metabolism</fullName>
    </submittedName>
</protein>
<feature type="transmembrane region" description="Helical" evidence="5">
    <location>
        <begin position="75"/>
        <end position="103"/>
    </location>
</feature>
<evidence type="ECO:0000256" key="1">
    <source>
        <dbReference type="ARBA" id="ARBA00004141"/>
    </source>
</evidence>
<reference evidence="6 7" key="1">
    <citation type="journal article" date="2012" name="Science">
        <title>The Paleozoic origin of enzymatic lignin decomposition reconstructed from 31 fungal genomes.</title>
        <authorList>
            <person name="Floudas D."/>
            <person name="Binder M."/>
            <person name="Riley R."/>
            <person name="Barry K."/>
            <person name="Blanchette R.A."/>
            <person name="Henrissat B."/>
            <person name="Martinez A.T."/>
            <person name="Otillar R."/>
            <person name="Spatafora J.W."/>
            <person name="Yadav J.S."/>
            <person name="Aerts A."/>
            <person name="Benoit I."/>
            <person name="Boyd A."/>
            <person name="Carlson A."/>
            <person name="Copeland A."/>
            <person name="Coutinho P.M."/>
            <person name="de Vries R.P."/>
            <person name="Ferreira P."/>
            <person name="Findley K."/>
            <person name="Foster B."/>
            <person name="Gaskell J."/>
            <person name="Glotzer D."/>
            <person name="Gorecki P."/>
            <person name="Heitman J."/>
            <person name="Hesse C."/>
            <person name="Hori C."/>
            <person name="Igarashi K."/>
            <person name="Jurgens J.A."/>
            <person name="Kallen N."/>
            <person name="Kersten P."/>
            <person name="Kohler A."/>
            <person name="Kuees U."/>
            <person name="Kumar T.K.A."/>
            <person name="Kuo A."/>
            <person name="LaButti K."/>
            <person name="Larrondo L.F."/>
            <person name="Lindquist E."/>
            <person name="Ling A."/>
            <person name="Lombard V."/>
            <person name="Lucas S."/>
            <person name="Lundell T."/>
            <person name="Martin R."/>
            <person name="McLaughlin D.J."/>
            <person name="Morgenstern I."/>
            <person name="Morin E."/>
            <person name="Murat C."/>
            <person name="Nagy L.G."/>
            <person name="Nolan M."/>
            <person name="Ohm R.A."/>
            <person name="Patyshakuliyeva A."/>
            <person name="Rokas A."/>
            <person name="Ruiz-Duenas F.J."/>
            <person name="Sabat G."/>
            <person name="Salamov A."/>
            <person name="Samejima M."/>
            <person name="Schmutz J."/>
            <person name="Slot J.C."/>
            <person name="St John F."/>
            <person name="Stenlid J."/>
            <person name="Sun H."/>
            <person name="Sun S."/>
            <person name="Syed K."/>
            <person name="Tsang A."/>
            <person name="Wiebenga A."/>
            <person name="Young D."/>
            <person name="Pisabarro A."/>
            <person name="Eastwood D.C."/>
            <person name="Martin F."/>
            <person name="Cullen D."/>
            <person name="Grigoriev I.V."/>
            <person name="Hibbett D.S."/>
        </authorList>
    </citation>
    <scope>NUCLEOTIDE SEQUENCE [LARGE SCALE GENOMIC DNA]</scope>
    <source>
        <strain evidence="6 7">ATCC 11539</strain>
    </source>
</reference>
<dbReference type="KEGG" id="gtr:GLOTRDRAFT_123716"/>
<dbReference type="OMA" id="IAYAHGY"/>
<dbReference type="HOGENOM" id="CLU_110291_1_2_1"/>
<dbReference type="GeneID" id="19300984"/>
<dbReference type="GO" id="GO:0004602">
    <property type="term" value="F:glutathione peroxidase activity"/>
    <property type="evidence" value="ECO:0007669"/>
    <property type="project" value="TreeGrafter"/>
</dbReference>
<dbReference type="Proteomes" id="UP000030669">
    <property type="component" value="Unassembled WGS sequence"/>
</dbReference>
<evidence type="ECO:0000256" key="5">
    <source>
        <dbReference type="SAM" id="Phobius"/>
    </source>
</evidence>
<dbReference type="PANTHER" id="PTHR10250:SF26">
    <property type="entry name" value="GLUTATHIONE S-TRANSFERASE 3, MITOCHONDRIAL"/>
    <property type="match status" value="1"/>
</dbReference>
<evidence type="ECO:0000313" key="6">
    <source>
        <dbReference type="EMBL" id="EPQ59960.1"/>
    </source>
</evidence>
<dbReference type="PANTHER" id="PTHR10250">
    <property type="entry name" value="MICROSOMAL GLUTATHIONE S-TRANSFERASE"/>
    <property type="match status" value="1"/>
</dbReference>
<accession>S7RYD8</accession>
<dbReference type="STRING" id="670483.S7RYD8"/>
<evidence type="ECO:0000256" key="4">
    <source>
        <dbReference type="ARBA" id="ARBA00023136"/>
    </source>
</evidence>
<dbReference type="InterPro" id="IPR050997">
    <property type="entry name" value="MAPEG"/>
</dbReference>
<dbReference type="GO" id="GO:0016020">
    <property type="term" value="C:membrane"/>
    <property type="evidence" value="ECO:0007669"/>
    <property type="project" value="UniProtKB-SubCell"/>
</dbReference>
<feature type="transmembrane region" description="Helical" evidence="5">
    <location>
        <begin position="123"/>
        <end position="147"/>
    </location>
</feature>
<dbReference type="GO" id="GO:0004364">
    <property type="term" value="F:glutathione transferase activity"/>
    <property type="evidence" value="ECO:0007669"/>
    <property type="project" value="TreeGrafter"/>
</dbReference>
<dbReference type="InterPro" id="IPR023352">
    <property type="entry name" value="MAPEG-like_dom_sf"/>
</dbReference>
<dbReference type="Pfam" id="PF01124">
    <property type="entry name" value="MAPEG"/>
    <property type="match status" value="1"/>
</dbReference>